<dbReference type="SUPFAM" id="SSF53335">
    <property type="entry name" value="S-adenosyl-L-methionine-dependent methyltransferases"/>
    <property type="match status" value="1"/>
</dbReference>
<accession>A0A2I6S2L6</accession>
<gene>
    <name evidence="14" type="ORF">C0099_00300</name>
</gene>
<organism evidence="14 15">
    <name type="scientific">Pseudazoarcus pumilus</name>
    <dbReference type="NCBI Taxonomy" id="2067960"/>
    <lineage>
        <taxon>Bacteria</taxon>
        <taxon>Pseudomonadati</taxon>
        <taxon>Pseudomonadota</taxon>
        <taxon>Betaproteobacteria</taxon>
        <taxon>Rhodocyclales</taxon>
        <taxon>Zoogloeaceae</taxon>
        <taxon>Pseudazoarcus</taxon>
    </lineage>
</organism>
<comment type="similarity">
    <text evidence="2">Belongs to the methyltransferase superfamily. HEN1 family.</text>
</comment>
<keyword evidence="10" id="KW-0943">RNA-mediated gene silencing</keyword>
<evidence type="ECO:0000256" key="4">
    <source>
        <dbReference type="ARBA" id="ARBA00022603"/>
    </source>
</evidence>
<dbReference type="GO" id="GO:0003723">
    <property type="term" value="F:RNA binding"/>
    <property type="evidence" value="ECO:0007669"/>
    <property type="project" value="UniProtKB-KW"/>
</dbReference>
<keyword evidence="5 14" id="KW-0808">Transferase</keyword>
<comment type="cofactor">
    <cofactor evidence="1">
        <name>Mg(2+)</name>
        <dbReference type="ChEBI" id="CHEBI:18420"/>
    </cofactor>
</comment>
<dbReference type="InterPro" id="IPR029063">
    <property type="entry name" value="SAM-dependent_MTases_sf"/>
</dbReference>
<evidence type="ECO:0000256" key="8">
    <source>
        <dbReference type="ARBA" id="ARBA00022842"/>
    </source>
</evidence>
<dbReference type="EC" id="2.1.1.386" evidence="11"/>
<dbReference type="GO" id="GO:0001510">
    <property type="term" value="P:RNA methylation"/>
    <property type="evidence" value="ECO:0007669"/>
    <property type="project" value="InterPro"/>
</dbReference>
<evidence type="ECO:0000256" key="10">
    <source>
        <dbReference type="ARBA" id="ARBA00023158"/>
    </source>
</evidence>
<dbReference type="EMBL" id="CP025682">
    <property type="protein sequence ID" value="AUN93509.1"/>
    <property type="molecule type" value="Genomic_DNA"/>
</dbReference>
<evidence type="ECO:0000256" key="7">
    <source>
        <dbReference type="ARBA" id="ARBA00022723"/>
    </source>
</evidence>
<dbReference type="InterPro" id="IPR041698">
    <property type="entry name" value="Methyltransf_25"/>
</dbReference>
<keyword evidence="4 14" id="KW-0489">Methyltransferase</keyword>
<name>A0A2I6S2L6_9RHOO</name>
<keyword evidence="9" id="KW-0694">RNA-binding</keyword>
<evidence type="ECO:0000256" key="11">
    <source>
        <dbReference type="ARBA" id="ARBA00035025"/>
    </source>
</evidence>
<reference evidence="14 15" key="1">
    <citation type="submission" date="2018-01" db="EMBL/GenBank/DDBJ databases">
        <authorList>
            <person name="Fu G.-Y."/>
        </authorList>
    </citation>
    <scope>NUCLEOTIDE SEQUENCE [LARGE SCALE GENOMIC DNA]</scope>
    <source>
        <strain evidence="14 15">SY39</strain>
    </source>
</reference>
<keyword evidence="8" id="KW-0460">Magnesium</keyword>
<evidence type="ECO:0000256" key="2">
    <source>
        <dbReference type="ARBA" id="ARBA00009026"/>
    </source>
</evidence>
<dbReference type="GO" id="GO:0046872">
    <property type="term" value="F:metal ion binding"/>
    <property type="evidence" value="ECO:0007669"/>
    <property type="project" value="UniProtKB-KW"/>
</dbReference>
<feature type="domain" description="Methyltransferase" evidence="13">
    <location>
        <begin position="25"/>
        <end position="113"/>
    </location>
</feature>
<dbReference type="GO" id="GO:0031047">
    <property type="term" value="P:regulatory ncRNA-mediated gene silencing"/>
    <property type="evidence" value="ECO:0007669"/>
    <property type="project" value="UniProtKB-KW"/>
</dbReference>
<dbReference type="GO" id="GO:0090486">
    <property type="term" value="F:small RNA 2'-O-methyltransferase activity"/>
    <property type="evidence" value="ECO:0007669"/>
    <property type="project" value="UniProtKB-EC"/>
</dbReference>
<keyword evidence="7" id="KW-0479">Metal-binding</keyword>
<evidence type="ECO:0000256" key="5">
    <source>
        <dbReference type="ARBA" id="ARBA00022679"/>
    </source>
</evidence>
<sequence length="202" mass="22596">MDADLQTERLDRVFDFLIARGARSVLDLGCGNGDLLLRLARDPQIERIVGIDIDERALVDARRRLGLNPDEVDARVRVMNASFEVDDAAMVGFDAAVLLETIEHIEPSRLSRVESAVFGGYRPATVIVTTPNQEYNVLYGLLPGDMRHPGHFFEWNRAKFRRWAAGVAGRNGYDVYFDEVGDYDPARGAPTQMARFIRIGGV</sequence>
<evidence type="ECO:0000313" key="15">
    <source>
        <dbReference type="Proteomes" id="UP000242205"/>
    </source>
</evidence>
<dbReference type="PANTHER" id="PTHR21404">
    <property type="entry name" value="HEN1"/>
    <property type="match status" value="1"/>
</dbReference>
<evidence type="ECO:0000256" key="1">
    <source>
        <dbReference type="ARBA" id="ARBA00001946"/>
    </source>
</evidence>
<evidence type="ECO:0000256" key="12">
    <source>
        <dbReference type="ARBA" id="ARBA00048418"/>
    </source>
</evidence>
<dbReference type="CDD" id="cd02440">
    <property type="entry name" value="AdoMet_MTases"/>
    <property type="match status" value="1"/>
</dbReference>
<dbReference type="PANTHER" id="PTHR21404:SF3">
    <property type="entry name" value="SMALL RNA 2'-O-METHYLTRANSFERASE"/>
    <property type="match status" value="1"/>
</dbReference>
<dbReference type="Proteomes" id="UP000242205">
    <property type="component" value="Chromosome"/>
</dbReference>
<dbReference type="KEGG" id="atw:C0099_00300"/>
<evidence type="ECO:0000256" key="3">
    <source>
        <dbReference type="ARBA" id="ARBA00021330"/>
    </source>
</evidence>
<proteinExistence type="inferred from homology"/>
<dbReference type="RefSeq" id="WP_102245583.1">
    <property type="nucleotide sequence ID" value="NZ_CP025682.1"/>
</dbReference>
<dbReference type="AlphaFoldDB" id="A0A2I6S2L6"/>
<protein>
    <recommendedName>
        <fullName evidence="3">Small RNA 2'-O-methyltransferase</fullName>
        <ecNumber evidence="11">2.1.1.386</ecNumber>
    </recommendedName>
</protein>
<keyword evidence="15" id="KW-1185">Reference proteome</keyword>
<evidence type="ECO:0000256" key="6">
    <source>
        <dbReference type="ARBA" id="ARBA00022691"/>
    </source>
</evidence>
<dbReference type="OrthoDB" id="9795085at2"/>
<keyword evidence="6" id="KW-0949">S-adenosyl-L-methionine</keyword>
<evidence type="ECO:0000256" key="9">
    <source>
        <dbReference type="ARBA" id="ARBA00022884"/>
    </source>
</evidence>
<evidence type="ECO:0000259" key="13">
    <source>
        <dbReference type="Pfam" id="PF13649"/>
    </source>
</evidence>
<dbReference type="Pfam" id="PF13649">
    <property type="entry name" value="Methyltransf_25"/>
    <property type="match status" value="1"/>
</dbReference>
<dbReference type="Gene3D" id="3.40.50.150">
    <property type="entry name" value="Vaccinia Virus protein VP39"/>
    <property type="match status" value="1"/>
</dbReference>
<comment type="catalytic activity">
    <reaction evidence="12">
        <text>small RNA 3'-end nucleotide + S-adenosyl-L-methionine = small RNA 3'-end 2'-O-methylnucleotide + S-adenosyl-L-homocysteine + H(+)</text>
        <dbReference type="Rhea" id="RHEA:37887"/>
        <dbReference type="Rhea" id="RHEA-COMP:10415"/>
        <dbReference type="Rhea" id="RHEA-COMP:10416"/>
        <dbReference type="ChEBI" id="CHEBI:15378"/>
        <dbReference type="ChEBI" id="CHEBI:57856"/>
        <dbReference type="ChEBI" id="CHEBI:59789"/>
        <dbReference type="ChEBI" id="CHEBI:74896"/>
        <dbReference type="ChEBI" id="CHEBI:74898"/>
        <dbReference type="EC" id="2.1.1.386"/>
    </reaction>
</comment>
<dbReference type="InterPro" id="IPR026610">
    <property type="entry name" value="Hen1"/>
</dbReference>
<evidence type="ECO:0000313" key="14">
    <source>
        <dbReference type="EMBL" id="AUN93509.1"/>
    </source>
</evidence>